<dbReference type="EMBL" id="VOIH02000004">
    <property type="protein sequence ID" value="KAF3448178.1"/>
    <property type="molecule type" value="Genomic_DNA"/>
</dbReference>
<dbReference type="Pfam" id="PF21230">
    <property type="entry name" value="Nakanori"/>
    <property type="match status" value="1"/>
</dbReference>
<proteinExistence type="predicted"/>
<keyword evidence="2" id="KW-1185">Reference proteome</keyword>
<dbReference type="PANTHER" id="PTHR36482">
    <property type="entry name" value="OSJNBA0024J22.15 PROTEIN"/>
    <property type="match status" value="1"/>
</dbReference>
<comment type="caution">
    <text evidence="1">The sequence shown here is derived from an EMBL/GenBank/DDBJ whole genome shotgun (WGS) entry which is preliminary data.</text>
</comment>
<name>A0A8K0MJP4_9ROSA</name>
<evidence type="ECO:0000313" key="1">
    <source>
        <dbReference type="EMBL" id="KAF3448178.1"/>
    </source>
</evidence>
<organism evidence="1 2">
    <name type="scientific">Rhamnella rubrinervis</name>
    <dbReference type="NCBI Taxonomy" id="2594499"/>
    <lineage>
        <taxon>Eukaryota</taxon>
        <taxon>Viridiplantae</taxon>
        <taxon>Streptophyta</taxon>
        <taxon>Embryophyta</taxon>
        <taxon>Tracheophyta</taxon>
        <taxon>Spermatophyta</taxon>
        <taxon>Magnoliopsida</taxon>
        <taxon>eudicotyledons</taxon>
        <taxon>Gunneridae</taxon>
        <taxon>Pentapetalae</taxon>
        <taxon>rosids</taxon>
        <taxon>fabids</taxon>
        <taxon>Rosales</taxon>
        <taxon>Rhamnaceae</taxon>
        <taxon>rhamnoid group</taxon>
        <taxon>Rhamneae</taxon>
        <taxon>Rhamnella</taxon>
    </lineage>
</organism>
<reference evidence="1" key="1">
    <citation type="submission" date="2020-03" db="EMBL/GenBank/DDBJ databases">
        <title>A high-quality chromosome-level genome assembly of a woody plant with both climbing and erect habits, Rhamnella rubrinervis.</title>
        <authorList>
            <person name="Lu Z."/>
            <person name="Yang Y."/>
            <person name="Zhu X."/>
            <person name="Sun Y."/>
        </authorList>
    </citation>
    <scope>NUCLEOTIDE SEQUENCE</scope>
    <source>
        <strain evidence="1">BYM</strain>
        <tissue evidence="1">Leaf</tissue>
    </source>
</reference>
<accession>A0A8K0MJP4</accession>
<protein>
    <recommendedName>
        <fullName evidence="3">23 kDa jasmonate-induced protein-like</fullName>
    </recommendedName>
</protein>
<dbReference type="Gene3D" id="2.60.270.50">
    <property type="match status" value="1"/>
</dbReference>
<sequence>MGDGVFGIPVTNTTLESLPEYEGNTKLKPIDRARVALNLKNSDGKNESALKYLLDLKETCGVDVGTLCLVYNATGDTLKYSQKKDWAGHIGSSPYPIQIANGQWGAFLHVIGKASSQSIGAVAYHGKDADAADCDWMVAWNNAWVAGKDFSTTVYNEVRKKDHYNFVGPENFILQQMQKADVYYSDDANADQWKGTSSSASIGNHNFPIFTAILTLKDV</sequence>
<dbReference type="InterPro" id="IPR053085">
    <property type="entry name" value="Jasmonate-induced_protein"/>
</dbReference>
<evidence type="ECO:0008006" key="3">
    <source>
        <dbReference type="Google" id="ProtNLM"/>
    </source>
</evidence>
<gene>
    <name evidence="1" type="ORF">FNV43_RR08889</name>
</gene>
<dbReference type="AlphaFoldDB" id="A0A8K0MJP4"/>
<dbReference type="PANTHER" id="PTHR36482:SF5">
    <property type="entry name" value="23 KDA JASMONATE-INDUCED PROTEIN-LIKE"/>
    <property type="match status" value="1"/>
</dbReference>
<dbReference type="InterPro" id="IPR049065">
    <property type="entry name" value="Nakanori"/>
</dbReference>
<dbReference type="OrthoDB" id="2617878at2759"/>
<evidence type="ECO:0000313" key="2">
    <source>
        <dbReference type="Proteomes" id="UP000796880"/>
    </source>
</evidence>
<dbReference type="Proteomes" id="UP000796880">
    <property type="component" value="Unassembled WGS sequence"/>
</dbReference>